<evidence type="ECO:0000259" key="6">
    <source>
        <dbReference type="PROSITE" id="PS50893"/>
    </source>
</evidence>
<keyword evidence="2" id="KW-0813">Transport</keyword>
<dbReference type="InterPro" id="IPR003439">
    <property type="entry name" value="ABC_transporter-like_ATP-bd"/>
</dbReference>
<dbReference type="PROSITE" id="PS00211">
    <property type="entry name" value="ABC_TRANSPORTER_1"/>
    <property type="match status" value="1"/>
</dbReference>
<name>A0ABW7MR48_9FLAO</name>
<evidence type="ECO:0000256" key="5">
    <source>
        <dbReference type="ARBA" id="ARBA00022967"/>
    </source>
</evidence>
<keyword evidence="4 7" id="KW-0067">ATP-binding</keyword>
<dbReference type="GO" id="GO:0005524">
    <property type="term" value="F:ATP binding"/>
    <property type="evidence" value="ECO:0007669"/>
    <property type="project" value="UniProtKB-KW"/>
</dbReference>
<dbReference type="CDD" id="cd03255">
    <property type="entry name" value="ABC_MJ0796_LolCDE_FtsE"/>
    <property type="match status" value="1"/>
</dbReference>
<accession>A0ABW7MR48</accession>
<evidence type="ECO:0000256" key="1">
    <source>
        <dbReference type="ARBA" id="ARBA00005417"/>
    </source>
</evidence>
<dbReference type="Gene3D" id="3.40.50.300">
    <property type="entry name" value="P-loop containing nucleotide triphosphate hydrolases"/>
    <property type="match status" value="1"/>
</dbReference>
<dbReference type="PANTHER" id="PTHR42798">
    <property type="entry name" value="LIPOPROTEIN-RELEASING SYSTEM ATP-BINDING PROTEIN LOLD"/>
    <property type="match status" value="1"/>
</dbReference>
<evidence type="ECO:0000256" key="4">
    <source>
        <dbReference type="ARBA" id="ARBA00022840"/>
    </source>
</evidence>
<keyword evidence="5" id="KW-1278">Translocase</keyword>
<comment type="caution">
    <text evidence="7">The sequence shown here is derived from an EMBL/GenBank/DDBJ whole genome shotgun (WGS) entry which is preliminary data.</text>
</comment>
<keyword evidence="8" id="KW-1185">Reference proteome</keyword>
<dbReference type="InterPro" id="IPR027417">
    <property type="entry name" value="P-loop_NTPase"/>
</dbReference>
<keyword evidence="3" id="KW-0547">Nucleotide-binding</keyword>
<reference evidence="7 8" key="1">
    <citation type="submission" date="2024-02" db="EMBL/GenBank/DDBJ databases">
        <title>A Gaetbulibacter species isolated from tidal flats and genomic insights of their niches.</title>
        <authorList>
            <person name="Ye Y."/>
        </authorList>
    </citation>
    <scope>NUCLEOTIDE SEQUENCE [LARGE SCALE GENOMIC DNA]</scope>
    <source>
        <strain evidence="7 8">KEM-8</strain>
    </source>
</reference>
<dbReference type="RefSeq" id="WP_395438560.1">
    <property type="nucleotide sequence ID" value="NZ_JBAWKC010000003.1"/>
</dbReference>
<comment type="similarity">
    <text evidence="1">Belongs to the ABC transporter superfamily.</text>
</comment>
<proteinExistence type="inferred from homology"/>
<sequence length="229" mass="25093">MTKILKIHELEKTYTSGSKKLTVLSHISFEVEKGSIFSIVGPSGSGKTTLLGLCAGLDYPSAGNIELCGNNLENLDEDERAQLRNKEVGFIFQNFQLLPTLTALENVIVPLELQGDKNATKIGMELLQKVGLADRFHHYPSQLSGGEQQRVALARAFSNKPSILFADEPTGNLDEETGEKVIQLLFKLNKEAGTTLVIITHDLDLANRTQQILRLKGGKIMSNEKTMAG</sequence>
<dbReference type="Proteomes" id="UP001610104">
    <property type="component" value="Unassembled WGS sequence"/>
</dbReference>
<dbReference type="Pfam" id="PF00005">
    <property type="entry name" value="ABC_tran"/>
    <property type="match status" value="1"/>
</dbReference>
<dbReference type="SUPFAM" id="SSF52540">
    <property type="entry name" value="P-loop containing nucleoside triphosphate hydrolases"/>
    <property type="match status" value="1"/>
</dbReference>
<dbReference type="PROSITE" id="PS50893">
    <property type="entry name" value="ABC_TRANSPORTER_2"/>
    <property type="match status" value="1"/>
</dbReference>
<protein>
    <submittedName>
        <fullName evidence="7">ABC transporter ATP-binding protein</fullName>
    </submittedName>
</protein>
<evidence type="ECO:0000256" key="3">
    <source>
        <dbReference type="ARBA" id="ARBA00022741"/>
    </source>
</evidence>
<evidence type="ECO:0000256" key="2">
    <source>
        <dbReference type="ARBA" id="ARBA00022448"/>
    </source>
</evidence>
<gene>
    <name evidence="7" type="ORF">V8G56_11285</name>
</gene>
<evidence type="ECO:0000313" key="7">
    <source>
        <dbReference type="EMBL" id="MFH6769323.1"/>
    </source>
</evidence>
<dbReference type="EMBL" id="JBAWKC010000003">
    <property type="protein sequence ID" value="MFH6769323.1"/>
    <property type="molecule type" value="Genomic_DNA"/>
</dbReference>
<evidence type="ECO:0000313" key="8">
    <source>
        <dbReference type="Proteomes" id="UP001610104"/>
    </source>
</evidence>
<dbReference type="SMART" id="SM00382">
    <property type="entry name" value="AAA"/>
    <property type="match status" value="1"/>
</dbReference>
<organism evidence="7 8">
    <name type="scientific">Gaetbulibacter aquiaggeris</name>
    <dbReference type="NCBI Taxonomy" id="1735373"/>
    <lineage>
        <taxon>Bacteria</taxon>
        <taxon>Pseudomonadati</taxon>
        <taxon>Bacteroidota</taxon>
        <taxon>Flavobacteriia</taxon>
        <taxon>Flavobacteriales</taxon>
        <taxon>Flavobacteriaceae</taxon>
        <taxon>Gaetbulibacter</taxon>
    </lineage>
</organism>
<dbReference type="InterPro" id="IPR017911">
    <property type="entry name" value="MacB-like_ATP-bd"/>
</dbReference>
<dbReference type="InterPro" id="IPR017871">
    <property type="entry name" value="ABC_transporter-like_CS"/>
</dbReference>
<dbReference type="InterPro" id="IPR003593">
    <property type="entry name" value="AAA+_ATPase"/>
</dbReference>
<feature type="domain" description="ABC transporter" evidence="6">
    <location>
        <begin position="5"/>
        <end position="228"/>
    </location>
</feature>
<dbReference type="PANTHER" id="PTHR42798:SF2">
    <property type="entry name" value="ABC TRANSPORTER ATP-BINDING PROTEIN MG467-RELATED"/>
    <property type="match status" value="1"/>
</dbReference>